<dbReference type="InterPro" id="IPR002937">
    <property type="entry name" value="Amino_oxidase"/>
</dbReference>
<evidence type="ECO:0000256" key="6">
    <source>
        <dbReference type="RuleBase" id="RU362067"/>
    </source>
</evidence>
<dbReference type="EC" id="1.4.3.-" evidence="6"/>
<dbReference type="InterPro" id="IPR001613">
    <property type="entry name" value="Flavin_amine_oxidase"/>
</dbReference>
<gene>
    <name evidence="9" type="primary">LOC118423590</name>
</gene>
<protein>
    <recommendedName>
        <fullName evidence="6">Amine oxidase</fullName>
        <ecNumber evidence="6">1.4.3.-</ecNumber>
    </recommendedName>
</protein>
<keyword evidence="6" id="KW-1133">Transmembrane helix</keyword>
<evidence type="ECO:0000313" key="8">
    <source>
        <dbReference type="Proteomes" id="UP000001554"/>
    </source>
</evidence>
<organism evidence="8 9">
    <name type="scientific">Branchiostoma floridae</name>
    <name type="common">Florida lancelet</name>
    <name type="synonym">Amphioxus</name>
    <dbReference type="NCBI Taxonomy" id="7739"/>
    <lineage>
        <taxon>Eukaryota</taxon>
        <taxon>Metazoa</taxon>
        <taxon>Chordata</taxon>
        <taxon>Cephalochordata</taxon>
        <taxon>Leptocardii</taxon>
        <taxon>Amphioxiformes</taxon>
        <taxon>Branchiostomatidae</taxon>
        <taxon>Branchiostoma</taxon>
    </lineage>
</organism>
<keyword evidence="8" id="KW-1185">Reference proteome</keyword>
<dbReference type="AlphaFoldDB" id="A0A9J7LQX4"/>
<evidence type="ECO:0000256" key="1">
    <source>
        <dbReference type="ARBA" id="ARBA00001974"/>
    </source>
</evidence>
<dbReference type="GO" id="GO:0016491">
    <property type="term" value="F:oxidoreductase activity"/>
    <property type="evidence" value="ECO:0000318"/>
    <property type="project" value="GO_Central"/>
</dbReference>
<keyword evidence="3 6" id="KW-0274">FAD</keyword>
<keyword evidence="4 6" id="KW-0560">Oxidoreductase</keyword>
<reference evidence="8" key="1">
    <citation type="journal article" date="2020" name="Nat. Ecol. Evol.">
        <title>Deeply conserved synteny resolves early events in vertebrate evolution.</title>
        <authorList>
            <person name="Simakov O."/>
            <person name="Marletaz F."/>
            <person name="Yue J.X."/>
            <person name="O'Connell B."/>
            <person name="Jenkins J."/>
            <person name="Brandt A."/>
            <person name="Calef R."/>
            <person name="Tung C.H."/>
            <person name="Huang T.K."/>
            <person name="Schmutz J."/>
            <person name="Satoh N."/>
            <person name="Yu J.K."/>
            <person name="Putnam N.H."/>
            <person name="Green R.E."/>
            <person name="Rokhsar D.S."/>
        </authorList>
    </citation>
    <scope>NUCLEOTIDE SEQUENCE [LARGE SCALE GENOMIC DNA]</scope>
    <source>
        <strain evidence="8">S238N-H82</strain>
    </source>
</reference>
<evidence type="ECO:0000259" key="7">
    <source>
        <dbReference type="Pfam" id="PF01593"/>
    </source>
</evidence>
<dbReference type="Proteomes" id="UP000001554">
    <property type="component" value="Chromosome 9"/>
</dbReference>
<dbReference type="GO" id="GO:0008131">
    <property type="term" value="F:primary methylamine oxidase activity"/>
    <property type="evidence" value="ECO:0007669"/>
    <property type="project" value="UniProtKB-ARBA"/>
</dbReference>
<dbReference type="PANTHER" id="PTHR10742:SF313">
    <property type="entry name" value="AMINE OXIDASE"/>
    <property type="match status" value="1"/>
</dbReference>
<dbReference type="RefSeq" id="XP_035687697.1">
    <property type="nucleotide sequence ID" value="XM_035831804.1"/>
</dbReference>
<dbReference type="SUPFAM" id="SSF51905">
    <property type="entry name" value="FAD/NAD(P)-binding domain"/>
    <property type="match status" value="1"/>
</dbReference>
<feature type="binding site" evidence="5">
    <location>
        <position position="253"/>
    </location>
    <ligand>
        <name>FAD</name>
        <dbReference type="ChEBI" id="CHEBI:57692"/>
    </ligand>
</feature>
<sequence length="521" mass="58460">MITAEFKDCTTMKGAIAMMLVAMTTVSCKQLSKRATDERKVVIVGAGIAGIAAAKTLHENGVDDFVILEGSDRIGGRMKQVEFGGVKVEVGANWVHGRSNNNPIWELVQKYSISGKESNYDDFVVRNKTGNDVTDQAEAQTERLSTAQDYLENWRGQIRNDTLPDVSLEVALKLGGWKAKTPLERILEYFDYEFEYADPAEVTSLNNTGRVAEDFSDEDYFVTDQRGFGHIVDRLSNEFLSPNDPRLQLNKVVETVNWTDHTEVTFTTTDGSIYRGEYGLMTVSIGVLENEVIDFIPDLPDWKVEEIYQFRMGQHCKIFLKFPHKFWDDSEYIMYAGSFWPQYAIWQNLEAPGFFPTGTNILMVSALANEVQAIELQSDEETKQEVMAVLKNMYGDNIPEPESILVPRWLTDPLFFGAYSNWPVHVNTQDFEKLAAPVGRLYFGGEATHAKYNGYLQGGYLSGIDQANVILNCMQNGICESYKPVVSRGTPGIPAPVFVILVLPLVVAMFLGQSASTMMIY</sequence>
<dbReference type="PROSITE" id="PS51257">
    <property type="entry name" value="PROKAR_LIPOPROTEIN"/>
    <property type="match status" value="1"/>
</dbReference>
<evidence type="ECO:0000313" key="9">
    <source>
        <dbReference type="RefSeq" id="XP_035687697.1"/>
    </source>
</evidence>
<dbReference type="PANTHER" id="PTHR10742">
    <property type="entry name" value="FLAVIN MONOAMINE OXIDASE"/>
    <property type="match status" value="1"/>
</dbReference>
<comment type="cofactor">
    <cofactor evidence="1 6">
        <name>FAD</name>
        <dbReference type="ChEBI" id="CHEBI:57692"/>
    </cofactor>
</comment>
<dbReference type="SUPFAM" id="SSF54373">
    <property type="entry name" value="FAD-linked reductases, C-terminal domain"/>
    <property type="match status" value="1"/>
</dbReference>
<comment type="similarity">
    <text evidence="6">Belongs to the flavin monoamine oxidase family.</text>
</comment>
<dbReference type="InterPro" id="IPR050281">
    <property type="entry name" value="Flavin_monoamine_oxidase"/>
</dbReference>
<dbReference type="Pfam" id="PF01593">
    <property type="entry name" value="Amino_oxidase"/>
    <property type="match status" value="1"/>
</dbReference>
<dbReference type="Gene3D" id="3.50.50.60">
    <property type="entry name" value="FAD/NAD(P)-binding domain"/>
    <property type="match status" value="1"/>
</dbReference>
<dbReference type="GeneID" id="118423590"/>
<dbReference type="PRINTS" id="PR00757">
    <property type="entry name" value="AMINEOXDASEF"/>
</dbReference>
<proteinExistence type="inferred from homology"/>
<dbReference type="GO" id="GO:0006598">
    <property type="term" value="P:polyamine catabolic process"/>
    <property type="evidence" value="ECO:0000318"/>
    <property type="project" value="GO_Central"/>
</dbReference>
<dbReference type="OMA" id="TECNIPR"/>
<evidence type="ECO:0000256" key="5">
    <source>
        <dbReference type="PIRSR" id="PIRSR601613-1"/>
    </source>
</evidence>
<evidence type="ECO:0000256" key="2">
    <source>
        <dbReference type="ARBA" id="ARBA00022630"/>
    </source>
</evidence>
<feature type="domain" description="Amine oxidase" evidence="7">
    <location>
        <begin position="48"/>
        <end position="471"/>
    </location>
</feature>
<keyword evidence="6" id="KW-0812">Transmembrane</keyword>
<dbReference type="InterPro" id="IPR036188">
    <property type="entry name" value="FAD/NAD-bd_sf"/>
</dbReference>
<reference evidence="9" key="2">
    <citation type="submission" date="2025-08" db="UniProtKB">
        <authorList>
            <consortium name="RefSeq"/>
        </authorList>
    </citation>
    <scope>IDENTIFICATION</scope>
    <source>
        <strain evidence="9">S238N-H82</strain>
        <tissue evidence="9">Testes</tissue>
    </source>
</reference>
<evidence type="ECO:0000256" key="3">
    <source>
        <dbReference type="ARBA" id="ARBA00022827"/>
    </source>
</evidence>
<keyword evidence="2 6" id="KW-0285">Flavoprotein</keyword>
<dbReference type="OrthoDB" id="5046242at2759"/>
<feature type="transmembrane region" description="Helical" evidence="6">
    <location>
        <begin position="493"/>
        <end position="512"/>
    </location>
</feature>
<keyword evidence="6" id="KW-0472">Membrane</keyword>
<dbReference type="Gene3D" id="3.90.660.10">
    <property type="match status" value="1"/>
</dbReference>
<dbReference type="KEGG" id="bfo:118423590"/>
<name>A0A9J7LQX4_BRAFL</name>
<accession>A0A9J7LQX4</accession>
<evidence type="ECO:0000256" key="4">
    <source>
        <dbReference type="ARBA" id="ARBA00023002"/>
    </source>
</evidence>